<reference evidence="3" key="2">
    <citation type="submission" date="2021-02" db="EMBL/GenBank/DDBJ databases">
        <authorList>
            <person name="Kimball J.A."/>
            <person name="Haas M.W."/>
            <person name="Macchietto M."/>
            <person name="Kono T."/>
            <person name="Duquette J."/>
            <person name="Shao M."/>
        </authorList>
    </citation>
    <scope>NUCLEOTIDE SEQUENCE</scope>
    <source>
        <tissue evidence="3">Fresh leaf tissue</tissue>
    </source>
</reference>
<comment type="caution">
    <text evidence="3">The sequence shown here is derived from an EMBL/GenBank/DDBJ whole genome shotgun (WGS) entry which is preliminary data.</text>
</comment>
<feature type="region of interest" description="Disordered" evidence="1">
    <location>
        <begin position="128"/>
        <end position="148"/>
    </location>
</feature>
<sequence>MSLQEAFDMEDLLPPLLEEDKEELRTGQEVSKQLLTGQQESVETENHQGTGQQVVSEQFDSQTKVALSAPPMPEPANFIPLEEFSLARFDENSEGEIEEILIGENPVIHFVHSSITQAMPTTVTDAGRSLQSDKKDTSSAMPQKAKLKSVKTLHIDTGRNKERISPLSYNYQKEQENQNENTLCSQNCGIECEVCKVLFNDSYVRESEEKENIISDKDHLNLDVSDRTIMDGKQEGANSLESKETVHYVPPLNLEESSFPIFHENTGGEIEEKLIGENPVIHFVHSSITQAMPTTVTDAGRSLQSDRKDTSNAMPRMTKLKSVKTLHIDTGRNKERISPLNYNYQKEQENQNENHLCSPNCGIECEFFKVLFNDSCVREYEEKENIISDKGHLNLDVSDSIMIDGNQEGANSLESKETVQYVPPLNLEYVIFSDKENSILNVAKETSHNDFIYFNPDPQDSVCAKPLKISELSHFVSPLVFKDDAFELGATVHVESSEPIPENPFMQNIFDENTNSDKDTKHDGLSPHNFDGSFSSHKNSAQCKIFVVSEDCEFEGTNHDILFENLDIKGTEENEESSPLDKENMITERSQLRLKPTTISQELMDCISPLNLEHNFSDNENSMLSTGKQAKSNELISENLIPKISVDAKLQKSQAEFMSISHLDFSDGIITDKENLVLCNEKYDAISPVRQGDLFPDKENVTPASRDLKHIGRKVLGSRMDNSLPTGYSSNRRIHRHGSNELSAKSKVCHTVDDDVFYSDKENLTPVSSGGIKVRRCHPKSLTMDADQDQEAFFSDKENLTPVSSAPQKTNDLSENRARMESAITKKRVFDRLPFQTLLSNSPLRHTSSLDCIEANTRAVDVAIKLENELNNVPHKRRESDRARGGMKVWTIVTDTECLLDDESRRSIMLLRGLKGTQLVVPMIVIRELDCMKRRESLFRRSSKATSILQWIKECMEKESWWIHVQSSSEMLPVPPTPPATPTTLCNDEDREISAVTFNPIAFFSLRSFTDVVSPKTEDHILDCALLFNKLRSNQNIVILSNSIALKIKAMAEGLPCEGAKEFRETLVNPCSSRFMWATSAPRGSAWSCLDETTLQENYYNSRHGARRRIPRSMEAAKGLRLILQHNSLCAGHELSRE</sequence>
<accession>A0A8J5WIJ4</accession>
<evidence type="ECO:0000259" key="2">
    <source>
        <dbReference type="Pfam" id="PF13638"/>
    </source>
</evidence>
<protein>
    <recommendedName>
        <fullName evidence="2">PIN domain-containing protein</fullName>
    </recommendedName>
</protein>
<dbReference type="AlphaFoldDB" id="A0A8J5WIJ4"/>
<feature type="region of interest" description="Disordered" evidence="1">
    <location>
        <begin position="1"/>
        <end position="55"/>
    </location>
</feature>
<dbReference type="EMBL" id="JAAALK010000081">
    <property type="protein sequence ID" value="KAG8088884.1"/>
    <property type="molecule type" value="Genomic_DNA"/>
</dbReference>
<dbReference type="Pfam" id="PF13638">
    <property type="entry name" value="PIN_4"/>
    <property type="match status" value="1"/>
</dbReference>
<feature type="compositionally biased region" description="Acidic residues" evidence="1">
    <location>
        <begin position="7"/>
        <end position="21"/>
    </location>
</feature>
<gene>
    <name evidence="3" type="ORF">GUJ93_ZPchr0011g28263</name>
</gene>
<evidence type="ECO:0000313" key="3">
    <source>
        <dbReference type="EMBL" id="KAG8088884.1"/>
    </source>
</evidence>
<dbReference type="Proteomes" id="UP000729402">
    <property type="component" value="Unassembled WGS sequence"/>
</dbReference>
<feature type="domain" description="PIN" evidence="2">
    <location>
        <begin position="892"/>
        <end position="1059"/>
    </location>
</feature>
<proteinExistence type="predicted"/>
<dbReference type="OrthoDB" id="444265at2759"/>
<organism evidence="3 4">
    <name type="scientific">Zizania palustris</name>
    <name type="common">Northern wild rice</name>
    <dbReference type="NCBI Taxonomy" id="103762"/>
    <lineage>
        <taxon>Eukaryota</taxon>
        <taxon>Viridiplantae</taxon>
        <taxon>Streptophyta</taxon>
        <taxon>Embryophyta</taxon>
        <taxon>Tracheophyta</taxon>
        <taxon>Spermatophyta</taxon>
        <taxon>Magnoliopsida</taxon>
        <taxon>Liliopsida</taxon>
        <taxon>Poales</taxon>
        <taxon>Poaceae</taxon>
        <taxon>BOP clade</taxon>
        <taxon>Oryzoideae</taxon>
        <taxon>Oryzeae</taxon>
        <taxon>Zizaniinae</taxon>
        <taxon>Zizania</taxon>
    </lineage>
</organism>
<dbReference type="InterPro" id="IPR002716">
    <property type="entry name" value="PIN_dom"/>
</dbReference>
<evidence type="ECO:0000256" key="1">
    <source>
        <dbReference type="SAM" id="MobiDB-lite"/>
    </source>
</evidence>
<evidence type="ECO:0000313" key="4">
    <source>
        <dbReference type="Proteomes" id="UP000729402"/>
    </source>
</evidence>
<keyword evidence="4" id="KW-1185">Reference proteome</keyword>
<dbReference type="PANTHER" id="PTHR22593">
    <property type="entry name" value="TRANSMEMBRANE PROTEIN 18"/>
    <property type="match status" value="1"/>
</dbReference>
<dbReference type="PANTHER" id="PTHR22593:SF8">
    <property type="entry name" value="FHA DOMAIN-CONTAINING PROTEIN PS1"/>
    <property type="match status" value="1"/>
</dbReference>
<name>A0A8J5WIJ4_ZIZPA</name>
<feature type="compositionally biased region" description="Polar residues" evidence="1">
    <location>
        <begin position="28"/>
        <end position="55"/>
    </location>
</feature>
<dbReference type="GO" id="GO:0031965">
    <property type="term" value="C:nuclear membrane"/>
    <property type="evidence" value="ECO:0007669"/>
    <property type="project" value="TreeGrafter"/>
</dbReference>
<reference evidence="3" key="1">
    <citation type="journal article" date="2021" name="bioRxiv">
        <title>Whole Genome Assembly and Annotation of Northern Wild Rice, Zizania palustris L., Supports a Whole Genome Duplication in the Zizania Genus.</title>
        <authorList>
            <person name="Haas M."/>
            <person name="Kono T."/>
            <person name="Macchietto M."/>
            <person name="Millas R."/>
            <person name="McGilp L."/>
            <person name="Shao M."/>
            <person name="Duquette J."/>
            <person name="Hirsch C.N."/>
            <person name="Kimball J."/>
        </authorList>
    </citation>
    <scope>NUCLEOTIDE SEQUENCE</scope>
    <source>
        <tissue evidence="3">Fresh leaf tissue</tissue>
    </source>
</reference>